<feature type="non-terminal residue" evidence="2">
    <location>
        <position position="1"/>
    </location>
</feature>
<sequence length="305" mass="32911">MGNLPAAVSHHKGKNRELERYCKPTGLYPSCPWEEKTVRKWILEGKVAPRFPPLDNPDDGAEECPICFMFCHATNTTVCCGKPLCTECYLQLRPPRVCVDCPFCNSGSFAVSYSGPLSADEKHRRLQEEQRVIEAKIRAAREEAEAQQAEYVKRQSESRARTTSAAAAAPVTVSRRSSAPISTTPPHSPGPTARGRAGAGGRSQSLDVPLATALATVDSRRQLESEMRRQHLLHPTVPSPAAAAAAQPAHRRSRTSVDRFAGVSGGDADGGMGAAALGPAELLARIGRASDMQQLEDTMLMEAIR</sequence>
<accession>A0A835Z3B9</accession>
<dbReference type="OrthoDB" id="156309at2759"/>
<dbReference type="Proteomes" id="UP000664859">
    <property type="component" value="Unassembled WGS sequence"/>
</dbReference>
<comment type="caution">
    <text evidence="2">The sequence shown here is derived from an EMBL/GenBank/DDBJ whole genome shotgun (WGS) entry which is preliminary data.</text>
</comment>
<dbReference type="GO" id="GO:0005737">
    <property type="term" value="C:cytoplasm"/>
    <property type="evidence" value="ECO:0007669"/>
    <property type="project" value="TreeGrafter"/>
</dbReference>
<evidence type="ECO:0008006" key="4">
    <source>
        <dbReference type="Google" id="ProtNLM"/>
    </source>
</evidence>
<feature type="region of interest" description="Disordered" evidence="1">
    <location>
        <begin position="148"/>
        <end position="205"/>
    </location>
</feature>
<evidence type="ECO:0000256" key="1">
    <source>
        <dbReference type="SAM" id="MobiDB-lite"/>
    </source>
</evidence>
<protein>
    <recommendedName>
        <fullName evidence="4">RING-type domain-containing protein</fullName>
    </recommendedName>
</protein>
<feature type="compositionally biased region" description="Low complexity" evidence="1">
    <location>
        <begin position="239"/>
        <end position="248"/>
    </location>
</feature>
<keyword evidence="3" id="KW-1185">Reference proteome</keyword>
<evidence type="ECO:0000313" key="3">
    <source>
        <dbReference type="Proteomes" id="UP000664859"/>
    </source>
</evidence>
<dbReference type="AlphaFoldDB" id="A0A835Z3B9"/>
<dbReference type="InterPro" id="IPR039301">
    <property type="entry name" value="Sip5/DA2"/>
</dbReference>
<feature type="compositionally biased region" description="Low complexity" evidence="1">
    <location>
        <begin position="161"/>
        <end position="179"/>
    </location>
</feature>
<reference evidence="2" key="1">
    <citation type="submission" date="2021-02" db="EMBL/GenBank/DDBJ databases">
        <title>First Annotated Genome of the Yellow-green Alga Tribonema minus.</title>
        <authorList>
            <person name="Mahan K.M."/>
        </authorList>
    </citation>
    <scope>NUCLEOTIDE SEQUENCE</scope>
    <source>
        <strain evidence="2">UTEX B ZZ1240</strain>
    </source>
</reference>
<name>A0A835Z3B9_9STRA</name>
<feature type="region of interest" description="Disordered" evidence="1">
    <location>
        <begin position="237"/>
        <end position="257"/>
    </location>
</feature>
<dbReference type="PANTHER" id="PTHR31315">
    <property type="entry name" value="PROTEIN SIP5"/>
    <property type="match status" value="1"/>
</dbReference>
<dbReference type="PANTHER" id="PTHR31315:SF1">
    <property type="entry name" value="PROTEIN SIP5"/>
    <property type="match status" value="1"/>
</dbReference>
<dbReference type="EMBL" id="JAFCMP010000102">
    <property type="protein sequence ID" value="KAG5186812.1"/>
    <property type="molecule type" value="Genomic_DNA"/>
</dbReference>
<evidence type="ECO:0000313" key="2">
    <source>
        <dbReference type="EMBL" id="KAG5186812.1"/>
    </source>
</evidence>
<proteinExistence type="predicted"/>
<organism evidence="2 3">
    <name type="scientific">Tribonema minus</name>
    <dbReference type="NCBI Taxonomy" id="303371"/>
    <lineage>
        <taxon>Eukaryota</taxon>
        <taxon>Sar</taxon>
        <taxon>Stramenopiles</taxon>
        <taxon>Ochrophyta</taxon>
        <taxon>PX clade</taxon>
        <taxon>Xanthophyceae</taxon>
        <taxon>Tribonematales</taxon>
        <taxon>Tribonemataceae</taxon>
        <taxon>Tribonema</taxon>
    </lineage>
</organism>
<feature type="compositionally biased region" description="Basic and acidic residues" evidence="1">
    <location>
        <begin position="151"/>
        <end position="160"/>
    </location>
</feature>
<gene>
    <name evidence="2" type="ORF">JKP88DRAFT_308864</name>
</gene>